<reference evidence="1 2" key="1">
    <citation type="journal article" date="2018" name="Int. J. Syst. Evol. Microbiol.">
        <title>Whole-genome-based revisit of Photorhabdus phylogeny: proposal for the elevation of most Photorhabdus subspecies to the species level and description of one novel species Photorhabdus bodei sp. nov., and one novel subspecies Photorhabdus laumondii subsp. clarkei subsp. nov.</title>
        <authorList>
            <person name="Machado R.A.R."/>
            <person name="Wuthrich D."/>
            <person name="Kuhnert P."/>
            <person name="Arce C.C.M."/>
            <person name="Thonen L."/>
            <person name="Ruiz C."/>
            <person name="Zhang X."/>
            <person name="Robert C.A.M."/>
            <person name="Karimi J."/>
            <person name="Kamali S."/>
            <person name="Ma J."/>
            <person name="Bruggmann R."/>
            <person name="Erb M."/>
        </authorList>
    </citation>
    <scope>NUCLEOTIDE SEQUENCE [LARGE SCALE GENOMIC DNA]</scope>
    <source>
        <strain evidence="1 2">BOJ-47</strain>
    </source>
</reference>
<dbReference type="AlphaFoldDB" id="A0A329VIF9"/>
<proteinExistence type="predicted"/>
<dbReference type="RefSeq" id="WP_113025778.1">
    <property type="nucleotide sequence ID" value="NZ_CAWNWQ010000013.1"/>
</dbReference>
<dbReference type="Proteomes" id="UP000250870">
    <property type="component" value="Unassembled WGS sequence"/>
</dbReference>
<accession>A0A329VIF9</accession>
<evidence type="ECO:0000313" key="1">
    <source>
        <dbReference type="EMBL" id="RAW90797.1"/>
    </source>
</evidence>
<organism evidence="1 2">
    <name type="scientific">Photorhabdus laumondii subsp. clarkei</name>
    <dbReference type="NCBI Taxonomy" id="2029685"/>
    <lineage>
        <taxon>Bacteria</taxon>
        <taxon>Pseudomonadati</taxon>
        <taxon>Pseudomonadota</taxon>
        <taxon>Gammaproteobacteria</taxon>
        <taxon>Enterobacterales</taxon>
        <taxon>Morganellaceae</taxon>
        <taxon>Photorhabdus</taxon>
    </lineage>
</organism>
<sequence length="131" mass="14435">MRNLLVIMLLLSVITGCSNNPDKQVPIEEGLKFSFSSGGEFILTQACTDQIDYLGADKGRNNQLAIVMKKDKSCFPYFDTLINKNIGTQVTVSFRGTPIISNTIQTTLGPSFRISIKDAEQAMNIVNTLKN</sequence>
<protein>
    <recommendedName>
        <fullName evidence="3">Preprotein translocase subunit SecD</fullName>
    </recommendedName>
</protein>
<dbReference type="EMBL" id="NSCI01000013">
    <property type="protein sequence ID" value="RAW90797.1"/>
    <property type="molecule type" value="Genomic_DNA"/>
</dbReference>
<comment type="caution">
    <text evidence="1">The sequence shown here is derived from an EMBL/GenBank/DDBJ whole genome shotgun (WGS) entry which is preliminary data.</text>
</comment>
<evidence type="ECO:0000313" key="2">
    <source>
        <dbReference type="Proteomes" id="UP000250870"/>
    </source>
</evidence>
<gene>
    <name evidence="1" type="ORF">CKY01_11360</name>
</gene>
<dbReference type="PROSITE" id="PS51257">
    <property type="entry name" value="PROKAR_LIPOPROTEIN"/>
    <property type="match status" value="1"/>
</dbReference>
<evidence type="ECO:0008006" key="3">
    <source>
        <dbReference type="Google" id="ProtNLM"/>
    </source>
</evidence>
<name>A0A329VIF9_9GAMM</name>